<reference evidence="1" key="1">
    <citation type="journal article" date="2022" name="Int. J. Mol. Sci.">
        <title>Phenotypic and Genotypic Virulence Characterisation of Staphylococcus pettenkoferi Strains Isolated from Human Bloodstream and Diabetic Foot Infections.</title>
        <authorList>
            <person name="Magnan C."/>
            <person name="Ahmad-Mansour N."/>
            <person name="Pouget C."/>
            <person name="Morsli M."/>
            <person name="Huc-Brandt S."/>
            <person name="Pantel A."/>
            <person name="Dunyach-Remy C."/>
            <person name="Sotto A."/>
            <person name="Molle V."/>
            <person name="Lavigne J.-P."/>
        </authorList>
    </citation>
    <scope>NUCLEOTIDE SEQUENCE</scope>
    <source>
        <strain evidence="1">NSP012P</strain>
    </source>
</reference>
<name>A0ABT4BN01_9STAP</name>
<evidence type="ECO:0008006" key="3">
    <source>
        <dbReference type="Google" id="ProtNLM"/>
    </source>
</evidence>
<accession>A0ABT4BN01</accession>
<dbReference type="EMBL" id="JANSLD010000027">
    <property type="protein sequence ID" value="MCY1583327.1"/>
    <property type="molecule type" value="Genomic_DNA"/>
</dbReference>
<reference evidence="1" key="2">
    <citation type="submission" date="2022-08" db="EMBL/GenBank/DDBJ databases">
        <authorList>
            <person name="Magnan C."/>
        </authorList>
    </citation>
    <scope>NUCLEOTIDE SEQUENCE</scope>
    <source>
        <strain evidence="1">NSP012P</strain>
    </source>
</reference>
<dbReference type="Proteomes" id="UP001072952">
    <property type="component" value="Unassembled WGS sequence"/>
</dbReference>
<evidence type="ECO:0000313" key="2">
    <source>
        <dbReference type="Proteomes" id="UP001072952"/>
    </source>
</evidence>
<protein>
    <recommendedName>
        <fullName evidence="3">DUF1514 domain-containing protein</fullName>
    </recommendedName>
</protein>
<evidence type="ECO:0000313" key="1">
    <source>
        <dbReference type="EMBL" id="MCY1583327.1"/>
    </source>
</evidence>
<comment type="caution">
    <text evidence="1">The sequence shown here is derived from an EMBL/GenBank/DDBJ whole genome shotgun (WGS) entry which is preliminary data.</text>
</comment>
<keyword evidence="2" id="KW-1185">Reference proteome</keyword>
<dbReference type="RefSeq" id="WP_186312873.1">
    <property type="nucleotide sequence ID" value="NZ_JANSKR010000004.1"/>
</dbReference>
<gene>
    <name evidence="1" type="ORF">NW133_07270</name>
</gene>
<sequence>MLEILNVILFILLLCSLARIVQLHSDIDMLKYNEQALKRRLKRYKQRLKQNGISK</sequence>
<organism evidence="1 2">
    <name type="scientific">Staphylococcus pettenkoferi</name>
    <dbReference type="NCBI Taxonomy" id="170573"/>
    <lineage>
        <taxon>Bacteria</taxon>
        <taxon>Bacillati</taxon>
        <taxon>Bacillota</taxon>
        <taxon>Bacilli</taxon>
        <taxon>Bacillales</taxon>
        <taxon>Staphylococcaceae</taxon>
        <taxon>Staphylococcus</taxon>
    </lineage>
</organism>
<proteinExistence type="predicted"/>